<accession>A0A074ZPY3</accession>
<proteinExistence type="predicted"/>
<dbReference type="RefSeq" id="XP_013348857.1">
    <property type="nucleotide sequence ID" value="XM_013493403.1"/>
</dbReference>
<keyword evidence="3" id="KW-1185">Reference proteome</keyword>
<feature type="compositionally biased region" description="Basic and acidic residues" evidence="1">
    <location>
        <begin position="14"/>
        <end position="24"/>
    </location>
</feature>
<gene>
    <name evidence="2" type="ORF">AUEXF2481DRAFT_131867</name>
</gene>
<evidence type="ECO:0000256" key="1">
    <source>
        <dbReference type="SAM" id="MobiDB-lite"/>
    </source>
</evidence>
<evidence type="ECO:0000313" key="3">
    <source>
        <dbReference type="Proteomes" id="UP000030641"/>
    </source>
</evidence>
<dbReference type="HOGENOM" id="CLU_1524844_0_0_1"/>
<protein>
    <submittedName>
        <fullName evidence="2">Uncharacterized protein</fullName>
    </submittedName>
</protein>
<organism evidence="2 3">
    <name type="scientific">Aureobasidium subglaciale (strain EXF-2481)</name>
    <name type="common">Aureobasidium pullulans var. subglaciale</name>
    <dbReference type="NCBI Taxonomy" id="1043005"/>
    <lineage>
        <taxon>Eukaryota</taxon>
        <taxon>Fungi</taxon>
        <taxon>Dikarya</taxon>
        <taxon>Ascomycota</taxon>
        <taxon>Pezizomycotina</taxon>
        <taxon>Dothideomycetes</taxon>
        <taxon>Dothideomycetidae</taxon>
        <taxon>Dothideales</taxon>
        <taxon>Saccotheciaceae</taxon>
        <taxon>Aureobasidium</taxon>
    </lineage>
</organism>
<sequence length="176" mass="20047">MTRRKFGGKATQKSKSESRRRDVDARQLRLQIRGEGATTNLCESSGYHGKCWYLLPSSKSKSAGRINGRLRKGWDGERTSRKGREIIGDEKGRCKVLRRGQHDSRCAGPQALPGDSFFSYWRVKTLIYNRPSRLPPIDTAYTLHALSSRPPRDTDYYCRESPNHDFALQVSQISVV</sequence>
<dbReference type="InParanoid" id="A0A074ZPY3"/>
<name>A0A074ZPY3_AURSE</name>
<dbReference type="EMBL" id="KL584749">
    <property type="protein sequence ID" value="KER00367.1"/>
    <property type="molecule type" value="Genomic_DNA"/>
</dbReference>
<feature type="region of interest" description="Disordered" evidence="1">
    <location>
        <begin position="1"/>
        <end position="24"/>
    </location>
</feature>
<dbReference type="Proteomes" id="UP000030641">
    <property type="component" value="Unassembled WGS sequence"/>
</dbReference>
<dbReference type="GeneID" id="25362024"/>
<evidence type="ECO:0000313" key="2">
    <source>
        <dbReference type="EMBL" id="KER00367.1"/>
    </source>
</evidence>
<dbReference type="AlphaFoldDB" id="A0A074ZPY3"/>
<reference evidence="2 3" key="1">
    <citation type="journal article" date="2014" name="BMC Genomics">
        <title>Genome sequencing of four Aureobasidium pullulans varieties: biotechnological potential, stress tolerance, and description of new species.</title>
        <authorList>
            <person name="Gostin Ar C."/>
            <person name="Ohm R.A."/>
            <person name="Kogej T."/>
            <person name="Sonjak S."/>
            <person name="Turk M."/>
            <person name="Zajc J."/>
            <person name="Zalar P."/>
            <person name="Grube M."/>
            <person name="Sun H."/>
            <person name="Han J."/>
            <person name="Sharma A."/>
            <person name="Chiniquy J."/>
            <person name="Ngan C.Y."/>
            <person name="Lipzen A."/>
            <person name="Barry K."/>
            <person name="Grigoriev I.V."/>
            <person name="Gunde-Cimerman N."/>
        </authorList>
    </citation>
    <scope>NUCLEOTIDE SEQUENCE [LARGE SCALE GENOMIC DNA]</scope>
    <source>
        <strain evidence="2 3">EXF-2481</strain>
    </source>
</reference>